<evidence type="ECO:0000256" key="1">
    <source>
        <dbReference type="SAM" id="MobiDB-lite"/>
    </source>
</evidence>
<protein>
    <submittedName>
        <fullName evidence="2">Uncharacterized protein</fullName>
    </submittedName>
</protein>
<proteinExistence type="predicted"/>
<dbReference type="Proteomes" id="UP000576393">
    <property type="component" value="Unassembled WGS sequence"/>
</dbReference>
<reference evidence="2 3" key="1">
    <citation type="submission" date="2020-07" db="EMBL/GenBank/DDBJ databases">
        <title>Sequencing the genomes of 1000 actinobacteria strains.</title>
        <authorList>
            <person name="Klenk H.-P."/>
        </authorList>
    </citation>
    <scope>NUCLEOTIDE SEQUENCE [LARGE SCALE GENOMIC DNA]</scope>
    <source>
        <strain evidence="2 3">DSM 45763</strain>
    </source>
</reference>
<keyword evidence="3" id="KW-1185">Reference proteome</keyword>
<sequence>MSKRKSTTNVTTSGWTAVQVGRVVDSGEEPTTLTPPRGAASGTVTNVRSGNARVGLQADEVRGGLTIRMPR</sequence>
<dbReference type="AlphaFoldDB" id="A0A852UXU3"/>
<feature type="region of interest" description="Disordered" evidence="1">
    <location>
        <begin position="21"/>
        <end position="45"/>
    </location>
</feature>
<comment type="caution">
    <text evidence="2">The sequence shown here is derived from an EMBL/GenBank/DDBJ whole genome shotgun (WGS) entry which is preliminary data.</text>
</comment>
<evidence type="ECO:0000313" key="2">
    <source>
        <dbReference type="EMBL" id="NYF40456.1"/>
    </source>
</evidence>
<dbReference type="EMBL" id="JACCCO010000001">
    <property type="protein sequence ID" value="NYF40456.1"/>
    <property type="molecule type" value="Genomic_DNA"/>
</dbReference>
<organism evidence="2 3">
    <name type="scientific">Streptosporangium sandarakinum</name>
    <dbReference type="NCBI Taxonomy" id="1260955"/>
    <lineage>
        <taxon>Bacteria</taxon>
        <taxon>Bacillati</taxon>
        <taxon>Actinomycetota</taxon>
        <taxon>Actinomycetes</taxon>
        <taxon>Streptosporangiales</taxon>
        <taxon>Streptosporangiaceae</taxon>
        <taxon>Streptosporangium</taxon>
    </lineage>
</organism>
<name>A0A852UXU3_9ACTN</name>
<gene>
    <name evidence="2" type="ORF">HDA43_002615</name>
</gene>
<accession>A0A852UXU3</accession>
<dbReference type="RefSeq" id="WP_179820228.1">
    <property type="nucleotide sequence ID" value="NZ_JACCCO010000001.1"/>
</dbReference>
<evidence type="ECO:0000313" key="3">
    <source>
        <dbReference type="Proteomes" id="UP000576393"/>
    </source>
</evidence>